<evidence type="ECO:0000256" key="1">
    <source>
        <dbReference type="ARBA" id="ARBA00001974"/>
    </source>
</evidence>
<feature type="domain" description="Reductase C-terminal" evidence="6">
    <location>
        <begin position="329"/>
        <end position="413"/>
    </location>
</feature>
<evidence type="ECO:0000256" key="3">
    <source>
        <dbReference type="ARBA" id="ARBA00022827"/>
    </source>
</evidence>
<evidence type="ECO:0000259" key="6">
    <source>
        <dbReference type="Pfam" id="PF14759"/>
    </source>
</evidence>
<accession>A0AAW8ESB1</accession>
<comment type="caution">
    <text evidence="7">The sequence shown here is derived from an EMBL/GenBank/DDBJ whole genome shotgun (WGS) entry which is preliminary data.</text>
</comment>
<dbReference type="InterPro" id="IPR050446">
    <property type="entry name" value="FAD-oxidoreductase/Apoptosis"/>
</dbReference>
<dbReference type="Gene3D" id="3.50.50.60">
    <property type="entry name" value="FAD/NAD(P)-binding domain"/>
    <property type="match status" value="2"/>
</dbReference>
<sequence>MNAAQAPEYGAVVIVGAGQAGAEAATELRACGYTGTLTLVHEEEGVPYARPPLSKAYLLGAATEADLAIRPASVYVEQGIEILSGAVDSIDRDNRRVRLHDGRELPYDAVILATGGQPRRLAGCDIERASNVHYLKTLADATALKETLRTSSKLVIVGGGYIGLEAAAAARQLGLQVTVLEAQPRLLARVTSEPVSDFYRRLHESRGVDIRLAAQVVSFEFGAGGHVTAVVLADGERVACDALLVGIGQQPRTELAERAGLAVTEGVLVDAACRSSDHRILAIGDCARQPCGADRTPRRIESVDNALQQARIAAAALTGKPIPVRAAPWFWSNQFDARLQSVGIYTPDCERVVRGDPQTDSSFSVWYLRAGALVAADVVSSPRDFAAARRLVGGGVSGVASKLADTSVPLNYLATSVICAASQVPSNSNSIQVSV</sequence>
<dbReference type="Pfam" id="PF14759">
    <property type="entry name" value="Reductase_C"/>
    <property type="match status" value="1"/>
</dbReference>
<organism evidence="7 8">
    <name type="scientific">Variovorax paradoxus</name>
    <dbReference type="NCBI Taxonomy" id="34073"/>
    <lineage>
        <taxon>Bacteria</taxon>
        <taxon>Pseudomonadati</taxon>
        <taxon>Pseudomonadota</taxon>
        <taxon>Betaproteobacteria</taxon>
        <taxon>Burkholderiales</taxon>
        <taxon>Comamonadaceae</taxon>
        <taxon>Variovorax</taxon>
    </lineage>
</organism>
<dbReference type="Pfam" id="PF07992">
    <property type="entry name" value="Pyr_redox_2"/>
    <property type="match status" value="1"/>
</dbReference>
<reference evidence="7" key="1">
    <citation type="submission" date="2023-07" db="EMBL/GenBank/DDBJ databases">
        <title>Sorghum-associated microbial communities from plants grown in Nebraska, USA.</title>
        <authorList>
            <person name="Schachtman D."/>
        </authorList>
    </citation>
    <scope>NUCLEOTIDE SEQUENCE</scope>
    <source>
        <strain evidence="7">DS3315</strain>
    </source>
</reference>
<dbReference type="PRINTS" id="PR00368">
    <property type="entry name" value="FADPNR"/>
</dbReference>
<evidence type="ECO:0000313" key="8">
    <source>
        <dbReference type="Proteomes" id="UP001224845"/>
    </source>
</evidence>
<dbReference type="InterPro" id="IPR036188">
    <property type="entry name" value="FAD/NAD-bd_sf"/>
</dbReference>
<dbReference type="AlphaFoldDB" id="A0AAW8ESB1"/>
<dbReference type="EMBL" id="JAUSRV010000020">
    <property type="protein sequence ID" value="MDP9974827.1"/>
    <property type="molecule type" value="Genomic_DNA"/>
</dbReference>
<dbReference type="GO" id="GO:0051213">
    <property type="term" value="F:dioxygenase activity"/>
    <property type="evidence" value="ECO:0007669"/>
    <property type="project" value="UniProtKB-KW"/>
</dbReference>
<dbReference type="Gene3D" id="3.30.390.30">
    <property type="match status" value="1"/>
</dbReference>
<keyword evidence="2" id="KW-0285">Flavoprotein</keyword>
<dbReference type="InterPro" id="IPR023753">
    <property type="entry name" value="FAD/NAD-binding_dom"/>
</dbReference>
<dbReference type="PRINTS" id="PR00411">
    <property type="entry name" value="PNDRDTASEI"/>
</dbReference>
<dbReference type="InterPro" id="IPR028202">
    <property type="entry name" value="Reductase_C"/>
</dbReference>
<protein>
    <submittedName>
        <fullName evidence="7">3-phenylpropionate/trans-cinnamate dioxygenase ferredoxin reductase subunit</fullName>
        <ecNumber evidence="7">1.18.1.3</ecNumber>
    </submittedName>
</protein>
<dbReference type="SUPFAM" id="SSF51905">
    <property type="entry name" value="FAD/NAD(P)-binding domain"/>
    <property type="match status" value="2"/>
</dbReference>
<comment type="cofactor">
    <cofactor evidence="1">
        <name>FAD</name>
        <dbReference type="ChEBI" id="CHEBI:57692"/>
    </cofactor>
</comment>
<dbReference type="EC" id="1.18.1.3" evidence="7"/>
<name>A0AAW8ESB1_VARPD</name>
<dbReference type="Proteomes" id="UP001224845">
    <property type="component" value="Unassembled WGS sequence"/>
</dbReference>
<keyword evidence="3" id="KW-0274">FAD</keyword>
<keyword evidence="7" id="KW-0223">Dioxygenase</keyword>
<dbReference type="PANTHER" id="PTHR43557:SF2">
    <property type="entry name" value="RIESKE DOMAIN-CONTAINING PROTEIN-RELATED"/>
    <property type="match status" value="1"/>
</dbReference>
<proteinExistence type="predicted"/>
<dbReference type="InterPro" id="IPR016156">
    <property type="entry name" value="FAD/NAD-linked_Rdtase_dimer_sf"/>
</dbReference>
<keyword evidence="4 7" id="KW-0560">Oxidoreductase</keyword>
<evidence type="ECO:0000256" key="2">
    <source>
        <dbReference type="ARBA" id="ARBA00022630"/>
    </source>
</evidence>
<dbReference type="SUPFAM" id="SSF55424">
    <property type="entry name" value="FAD/NAD-linked reductases, dimerisation (C-terminal) domain"/>
    <property type="match status" value="1"/>
</dbReference>
<gene>
    <name evidence="7" type="ORF">J2W39_006111</name>
</gene>
<evidence type="ECO:0000313" key="7">
    <source>
        <dbReference type="EMBL" id="MDP9974827.1"/>
    </source>
</evidence>
<evidence type="ECO:0000256" key="4">
    <source>
        <dbReference type="ARBA" id="ARBA00023002"/>
    </source>
</evidence>
<dbReference type="PANTHER" id="PTHR43557">
    <property type="entry name" value="APOPTOSIS-INDUCING FACTOR 1"/>
    <property type="match status" value="1"/>
</dbReference>
<dbReference type="GO" id="GO:0005737">
    <property type="term" value="C:cytoplasm"/>
    <property type="evidence" value="ECO:0007669"/>
    <property type="project" value="TreeGrafter"/>
</dbReference>
<evidence type="ECO:0000259" key="5">
    <source>
        <dbReference type="Pfam" id="PF07992"/>
    </source>
</evidence>
<dbReference type="RefSeq" id="WP_307596862.1">
    <property type="nucleotide sequence ID" value="NZ_JAUSRV010000020.1"/>
</dbReference>
<dbReference type="GO" id="GO:0008860">
    <property type="term" value="F:ferredoxin-NAD+ reductase activity"/>
    <property type="evidence" value="ECO:0007669"/>
    <property type="project" value="UniProtKB-EC"/>
</dbReference>
<feature type="domain" description="FAD/NAD(P)-binding" evidence="5">
    <location>
        <begin position="12"/>
        <end position="310"/>
    </location>
</feature>
<dbReference type="GO" id="GO:0016651">
    <property type="term" value="F:oxidoreductase activity, acting on NAD(P)H"/>
    <property type="evidence" value="ECO:0007669"/>
    <property type="project" value="TreeGrafter"/>
</dbReference>